<evidence type="ECO:0000256" key="3">
    <source>
        <dbReference type="SAM" id="MobiDB-lite"/>
    </source>
</evidence>
<evidence type="ECO:0000313" key="7">
    <source>
        <dbReference type="Proteomes" id="UP000217265"/>
    </source>
</evidence>
<dbReference type="GO" id="GO:0016788">
    <property type="term" value="F:hydrolase activity, acting on ester bonds"/>
    <property type="evidence" value="ECO:0007669"/>
    <property type="project" value="UniProtKB-ARBA"/>
</dbReference>
<dbReference type="InterPro" id="IPR037459">
    <property type="entry name" value="RhgT-like"/>
</dbReference>
<organism evidence="6 7">
    <name type="scientific">Nibricoccus aquaticus</name>
    <dbReference type="NCBI Taxonomy" id="2576891"/>
    <lineage>
        <taxon>Bacteria</taxon>
        <taxon>Pseudomonadati</taxon>
        <taxon>Verrucomicrobiota</taxon>
        <taxon>Opitutia</taxon>
        <taxon>Opitutales</taxon>
        <taxon>Opitutaceae</taxon>
        <taxon>Nibricoccus</taxon>
    </lineage>
</organism>
<dbReference type="Gene3D" id="3.40.50.1110">
    <property type="entry name" value="SGNH hydrolase"/>
    <property type="match status" value="1"/>
</dbReference>
<dbReference type="Gene3D" id="2.60.120.430">
    <property type="entry name" value="Galactose-binding lectin"/>
    <property type="match status" value="1"/>
</dbReference>
<dbReference type="PROSITE" id="PS51257">
    <property type="entry name" value="PROKAR_LIPOPROTEIN"/>
    <property type="match status" value="1"/>
</dbReference>
<dbReference type="SUPFAM" id="SSF49785">
    <property type="entry name" value="Galactose-binding domain-like"/>
    <property type="match status" value="1"/>
</dbReference>
<dbReference type="KEGG" id="vbh:CMV30_06580"/>
<name>A0A290QIE1_9BACT</name>
<keyword evidence="4" id="KW-0732">Signal</keyword>
<dbReference type="SUPFAM" id="SSF52266">
    <property type="entry name" value="SGNH hydrolase"/>
    <property type="match status" value="1"/>
</dbReference>
<feature type="signal peptide" evidence="4">
    <location>
        <begin position="1"/>
        <end position="25"/>
    </location>
</feature>
<feature type="domain" description="SGNH hydrolase-type esterase" evidence="5">
    <location>
        <begin position="215"/>
        <end position="368"/>
    </location>
</feature>
<sequence length="451" mass="48972">MKFTPLTATALALCFATASSCQLCAQASPQTPSVSASEARLPGYRYDFSPGVRNTADGFLPITQESLFTPASGFGFEAAGVTALDRGDSHTGDRPVYFSVAVPEGNYRVTVTLGDSARETDTTIKAESRRLVVEHATTKPGEFLTRSFTVNVRNATLTPPPLNAPGGTRVILNDREQGVLHWDDKLTLEFNGPRPAVRSLEIVPVTDAVTVFLAGDSTVTDQPREPGASWGQMLPRFFKDNVAVANHAESGETMKSFLTAHRFGKLLSAMKPGDYLFIQFGHNDSKAQWPQTYVEPFTTYKAYLKVFIAEARRRGATPVLVTSMHRRNFDDHGKIKNTHGDYPEAVRQVAREEAVALIDLHAMSAQLYEALGPEKSPLAFSNNGKDATHHNNYGAYELAQCIVTGIRAAKLPLADLLAGDAPQFDPAKPDSVESFSLPASPGRSTQKPRGD</sequence>
<dbReference type="CDD" id="cd01821">
    <property type="entry name" value="Rhamnogalacturan_acetylesterase_like"/>
    <property type="match status" value="1"/>
</dbReference>
<keyword evidence="2" id="KW-0378">Hydrolase</keyword>
<evidence type="ECO:0000259" key="5">
    <source>
        <dbReference type="Pfam" id="PF13472"/>
    </source>
</evidence>
<feature type="compositionally biased region" description="Polar residues" evidence="3">
    <location>
        <begin position="442"/>
        <end position="451"/>
    </location>
</feature>
<comment type="similarity">
    <text evidence="1">Belongs to the 'GDSL' lipolytic enzyme family.</text>
</comment>
<feature type="chain" id="PRO_5013352950" evidence="4">
    <location>
        <begin position="26"/>
        <end position="451"/>
    </location>
</feature>
<dbReference type="InterPro" id="IPR036514">
    <property type="entry name" value="SGNH_hydro_sf"/>
</dbReference>
<accession>A0A290QIE1</accession>
<evidence type="ECO:0000256" key="1">
    <source>
        <dbReference type="ARBA" id="ARBA00008668"/>
    </source>
</evidence>
<evidence type="ECO:0000313" key="6">
    <source>
        <dbReference type="EMBL" id="ATC63642.1"/>
    </source>
</evidence>
<dbReference type="Proteomes" id="UP000217265">
    <property type="component" value="Chromosome"/>
</dbReference>
<protein>
    <submittedName>
        <fullName evidence="6">Rhamnogalacturonan acetylesterase</fullName>
    </submittedName>
</protein>
<feature type="region of interest" description="Disordered" evidence="3">
    <location>
        <begin position="420"/>
        <end position="451"/>
    </location>
</feature>
<dbReference type="EMBL" id="CP023344">
    <property type="protein sequence ID" value="ATC63642.1"/>
    <property type="molecule type" value="Genomic_DNA"/>
</dbReference>
<dbReference type="PANTHER" id="PTHR43695">
    <property type="entry name" value="PUTATIVE (AFU_ORTHOLOGUE AFUA_2G17250)-RELATED"/>
    <property type="match status" value="1"/>
</dbReference>
<dbReference type="PANTHER" id="PTHR43695:SF1">
    <property type="entry name" value="RHAMNOGALACTURONAN ACETYLESTERASE"/>
    <property type="match status" value="1"/>
</dbReference>
<dbReference type="InterPro" id="IPR008979">
    <property type="entry name" value="Galactose-bd-like_sf"/>
</dbReference>
<dbReference type="AlphaFoldDB" id="A0A290QIE1"/>
<dbReference type="InterPro" id="IPR013830">
    <property type="entry name" value="SGNH_hydro"/>
</dbReference>
<dbReference type="Pfam" id="PF13472">
    <property type="entry name" value="Lipase_GDSL_2"/>
    <property type="match status" value="1"/>
</dbReference>
<keyword evidence="7" id="KW-1185">Reference proteome</keyword>
<gene>
    <name evidence="6" type="ORF">CMV30_06580</name>
</gene>
<proteinExistence type="inferred from homology"/>
<evidence type="ECO:0000256" key="4">
    <source>
        <dbReference type="SAM" id="SignalP"/>
    </source>
</evidence>
<reference evidence="6 7" key="1">
    <citation type="submission" date="2017-09" db="EMBL/GenBank/DDBJ databases">
        <title>Complete genome sequence of Verrucomicrobial strain HZ-65, isolated from freshwater.</title>
        <authorList>
            <person name="Choi A."/>
        </authorList>
    </citation>
    <scope>NUCLEOTIDE SEQUENCE [LARGE SCALE GENOMIC DNA]</scope>
    <source>
        <strain evidence="6 7">HZ-65</strain>
    </source>
</reference>
<dbReference type="OrthoDB" id="9807041at2"/>
<evidence type="ECO:0000256" key="2">
    <source>
        <dbReference type="ARBA" id="ARBA00022801"/>
    </source>
</evidence>